<keyword evidence="5 12" id="KW-0547">Nucleotide-binding</keyword>
<evidence type="ECO:0000256" key="6">
    <source>
        <dbReference type="ARBA" id="ARBA00022840"/>
    </source>
</evidence>
<evidence type="ECO:0000256" key="8">
    <source>
        <dbReference type="ARBA" id="ARBA00023175"/>
    </source>
</evidence>
<dbReference type="SMART" id="SM00242">
    <property type="entry name" value="MYSc"/>
    <property type="match status" value="1"/>
</dbReference>
<evidence type="ECO:0000256" key="4">
    <source>
        <dbReference type="ARBA" id="ARBA00022737"/>
    </source>
</evidence>
<dbReference type="InterPro" id="IPR008266">
    <property type="entry name" value="Tyr_kinase_AS"/>
</dbReference>
<comment type="caution">
    <text evidence="12">Lacks conserved residue(s) required for the propagation of feature annotation.</text>
</comment>
<keyword evidence="10" id="KW-0206">Cytoskeleton</keyword>
<dbReference type="PROSITE" id="PS50011">
    <property type="entry name" value="PROTEIN_KINASE_DOM"/>
    <property type="match status" value="1"/>
</dbReference>
<dbReference type="InterPro" id="IPR052409">
    <property type="entry name" value="Myosin-III_kinase_activity"/>
</dbReference>
<keyword evidence="11" id="KW-0966">Cell projection</keyword>
<evidence type="ECO:0000313" key="17">
    <source>
        <dbReference type="Proteomes" id="UP001516400"/>
    </source>
</evidence>
<evidence type="ECO:0000259" key="14">
    <source>
        <dbReference type="PROSITE" id="PS50011"/>
    </source>
</evidence>
<keyword evidence="4" id="KW-0677">Repeat</keyword>
<dbReference type="SUPFAM" id="SSF52540">
    <property type="entry name" value="P-loop containing nucleoside triphosphate hydrolases"/>
    <property type="match status" value="1"/>
</dbReference>
<dbReference type="InterPro" id="IPR036961">
    <property type="entry name" value="Kinesin_motor_dom_sf"/>
</dbReference>
<dbReference type="Pfam" id="PF00063">
    <property type="entry name" value="Myosin_head"/>
    <property type="match status" value="1"/>
</dbReference>
<dbReference type="InterPro" id="IPR011009">
    <property type="entry name" value="Kinase-like_dom_sf"/>
</dbReference>
<evidence type="ECO:0008006" key="18">
    <source>
        <dbReference type="Google" id="ProtNLM"/>
    </source>
</evidence>
<proteinExistence type="inferred from homology"/>
<dbReference type="GO" id="GO:0003779">
    <property type="term" value="F:actin binding"/>
    <property type="evidence" value="ECO:0007669"/>
    <property type="project" value="UniProtKB-KW"/>
</dbReference>
<evidence type="ECO:0000259" key="15">
    <source>
        <dbReference type="PROSITE" id="PS51456"/>
    </source>
</evidence>
<evidence type="ECO:0000256" key="13">
    <source>
        <dbReference type="SAM" id="MobiDB-lite"/>
    </source>
</evidence>
<dbReference type="Gene3D" id="1.20.5.4820">
    <property type="match status" value="1"/>
</dbReference>
<evidence type="ECO:0000256" key="3">
    <source>
        <dbReference type="ARBA" id="ARBA00022490"/>
    </source>
</evidence>
<comment type="subcellular location">
    <subcellularLocation>
        <location evidence="2">Cell projection</location>
    </subcellularLocation>
    <subcellularLocation>
        <location evidence="1">Cytoplasm</location>
        <location evidence="1">Cytoskeleton</location>
    </subcellularLocation>
</comment>
<dbReference type="PROSITE" id="PS00109">
    <property type="entry name" value="PROTEIN_KINASE_TYR"/>
    <property type="match status" value="1"/>
</dbReference>
<evidence type="ECO:0000256" key="2">
    <source>
        <dbReference type="ARBA" id="ARBA00004316"/>
    </source>
</evidence>
<dbReference type="PANTHER" id="PTHR46256:SF2">
    <property type="entry name" value="NEITHER INACTIVATION NOR AFTERPOTENTIAL PROTEIN C"/>
    <property type="match status" value="1"/>
</dbReference>
<dbReference type="Proteomes" id="UP001516400">
    <property type="component" value="Unassembled WGS sequence"/>
</dbReference>
<dbReference type="Gene3D" id="1.20.58.530">
    <property type="match status" value="1"/>
</dbReference>
<evidence type="ECO:0000256" key="7">
    <source>
        <dbReference type="ARBA" id="ARBA00023123"/>
    </source>
</evidence>
<dbReference type="Gene3D" id="3.40.850.10">
    <property type="entry name" value="Kinesin motor domain"/>
    <property type="match status" value="1"/>
</dbReference>
<organism evidence="16 17">
    <name type="scientific">Cryptolaemus montrouzieri</name>
    <dbReference type="NCBI Taxonomy" id="559131"/>
    <lineage>
        <taxon>Eukaryota</taxon>
        <taxon>Metazoa</taxon>
        <taxon>Ecdysozoa</taxon>
        <taxon>Arthropoda</taxon>
        <taxon>Hexapoda</taxon>
        <taxon>Insecta</taxon>
        <taxon>Pterygota</taxon>
        <taxon>Neoptera</taxon>
        <taxon>Endopterygota</taxon>
        <taxon>Coleoptera</taxon>
        <taxon>Polyphaga</taxon>
        <taxon>Cucujiformia</taxon>
        <taxon>Coccinelloidea</taxon>
        <taxon>Coccinellidae</taxon>
        <taxon>Scymninae</taxon>
        <taxon>Scymnini</taxon>
        <taxon>Cryptolaemus</taxon>
    </lineage>
</organism>
<feature type="domain" description="Myosin motor" evidence="15">
    <location>
        <begin position="447"/>
        <end position="1151"/>
    </location>
</feature>
<dbReference type="InterPro" id="IPR027417">
    <property type="entry name" value="P-loop_NTPase"/>
</dbReference>
<evidence type="ECO:0000313" key="16">
    <source>
        <dbReference type="EMBL" id="KAL3282151.1"/>
    </source>
</evidence>
<dbReference type="InterPro" id="IPR000719">
    <property type="entry name" value="Prot_kinase_dom"/>
</dbReference>
<dbReference type="InterPro" id="IPR020635">
    <property type="entry name" value="Tyr_kinase_cat_dom"/>
</dbReference>
<keyword evidence="9 12" id="KW-0009">Actin-binding</keyword>
<dbReference type="InterPro" id="IPR001609">
    <property type="entry name" value="Myosin_head_motor_dom-like"/>
</dbReference>
<reference evidence="16 17" key="1">
    <citation type="journal article" date="2021" name="BMC Biol.">
        <title>Horizontally acquired antibacterial genes associated with adaptive radiation of ladybird beetles.</title>
        <authorList>
            <person name="Li H.S."/>
            <person name="Tang X.F."/>
            <person name="Huang Y.H."/>
            <person name="Xu Z.Y."/>
            <person name="Chen M.L."/>
            <person name="Du X.Y."/>
            <person name="Qiu B.Y."/>
            <person name="Chen P.T."/>
            <person name="Zhang W."/>
            <person name="Slipinski A."/>
            <person name="Escalona H.E."/>
            <person name="Waterhouse R.M."/>
            <person name="Zwick A."/>
            <person name="Pang H."/>
        </authorList>
    </citation>
    <scope>NUCLEOTIDE SEQUENCE [LARGE SCALE GENOMIC DNA]</scope>
    <source>
        <strain evidence="16">SYSU2018</strain>
    </source>
</reference>
<dbReference type="PANTHER" id="PTHR46256">
    <property type="entry name" value="AGAP011099-PA"/>
    <property type="match status" value="1"/>
</dbReference>
<dbReference type="Pfam" id="PF00069">
    <property type="entry name" value="Pkinase"/>
    <property type="match status" value="1"/>
</dbReference>
<dbReference type="Gene3D" id="1.20.120.720">
    <property type="entry name" value="Myosin VI head, motor domain, U50 subdomain"/>
    <property type="match status" value="1"/>
</dbReference>
<keyword evidence="3" id="KW-0963">Cytoplasm</keyword>
<keyword evidence="7 12" id="KW-0518">Myosin</keyword>
<dbReference type="Gene3D" id="1.10.510.10">
    <property type="entry name" value="Transferase(Phosphotransferase) domain 1"/>
    <property type="match status" value="1"/>
</dbReference>
<dbReference type="EMBL" id="JABFTP020000144">
    <property type="protein sequence ID" value="KAL3282151.1"/>
    <property type="molecule type" value="Genomic_DNA"/>
</dbReference>
<evidence type="ECO:0000256" key="5">
    <source>
        <dbReference type="ARBA" id="ARBA00022741"/>
    </source>
</evidence>
<feature type="compositionally biased region" description="Basic and acidic residues" evidence="13">
    <location>
        <begin position="1403"/>
        <end position="1414"/>
    </location>
</feature>
<dbReference type="SUPFAM" id="SSF56112">
    <property type="entry name" value="Protein kinase-like (PK-like)"/>
    <property type="match status" value="1"/>
</dbReference>
<evidence type="ECO:0000256" key="10">
    <source>
        <dbReference type="ARBA" id="ARBA00023212"/>
    </source>
</evidence>
<evidence type="ECO:0000256" key="9">
    <source>
        <dbReference type="ARBA" id="ARBA00023203"/>
    </source>
</evidence>
<dbReference type="PROSITE" id="PS50096">
    <property type="entry name" value="IQ"/>
    <property type="match status" value="1"/>
</dbReference>
<keyword evidence="8 12" id="KW-0505">Motor protein</keyword>
<dbReference type="GO" id="GO:0042995">
    <property type="term" value="C:cell projection"/>
    <property type="evidence" value="ECO:0007669"/>
    <property type="project" value="UniProtKB-SubCell"/>
</dbReference>
<dbReference type="Gene3D" id="1.10.10.820">
    <property type="match status" value="1"/>
</dbReference>
<gene>
    <name evidence="16" type="ORF">HHI36_005346</name>
</gene>
<evidence type="ECO:0000256" key="12">
    <source>
        <dbReference type="PROSITE-ProRule" id="PRU00782"/>
    </source>
</evidence>
<dbReference type="PROSITE" id="PS51456">
    <property type="entry name" value="MYOSIN_MOTOR"/>
    <property type="match status" value="1"/>
</dbReference>
<name>A0ABD2NTV7_9CUCU</name>
<evidence type="ECO:0000256" key="1">
    <source>
        <dbReference type="ARBA" id="ARBA00004245"/>
    </source>
</evidence>
<dbReference type="GO" id="GO:0003774">
    <property type="term" value="F:cytoskeletal motor activity"/>
    <property type="evidence" value="ECO:0007669"/>
    <property type="project" value="UniProtKB-UniRule"/>
</dbReference>
<dbReference type="GO" id="GO:0016459">
    <property type="term" value="C:myosin complex"/>
    <property type="evidence" value="ECO:0007669"/>
    <property type="project" value="UniProtKB-KW"/>
</dbReference>
<comment type="similarity">
    <text evidence="12">Belongs to the TRAFAC class myosin-kinesin ATPase superfamily. Myosin family.</text>
</comment>
<protein>
    <recommendedName>
        <fullName evidence="18">Neither inactivation nor afterpotential protein C</fullName>
    </recommendedName>
</protein>
<accession>A0ABD2NTV7</accession>
<sequence length="1553" mass="180011">MKIKRLKEWKNRLYQNKTRLTKKSGVRKLQFDDSESESCDESQLCDDDELDDIDADPSHDLDVCIVCVLNILKFRYRRMSGQGAVKLNSFPDPGNRYKLEDVIRVGSFGKTYTAKDTEDSDKVVVVKIQEITPQNEKYLKDEYKLLRDVSSHSNIVDFYGIFSIKNEVMMVSECCEGGSILKLVNDLLSKNRRMKEEHIAHILKEVIKGVSFLHEKHIIHRDLRASNIFLTKGGEVKITGFGVCITLASTFGRSSSAIGSPGWMAPEVIQAKDGDELSYDNRSDVWSLGITAIELGDGTTPFKEMHPTRVLFHVVRNPPPTLYRTSNWSENFNDFIAERRCHLKVTLVVFTPLSEYLLNGKTYKTAFSVFERLLRSREVFSENPEHRPYITELMGHPFIEEIPENNYHLSTELTSLLVSNKNQATQEDIHVVNNTLWEGETRHDEPMYVEDLAALDEIDETTVLSHIERRFNDKINQTFVGEILITLNPNVEENIYTDEYHAKYMMKSKSDNVPHIYSVADSAYQNALHHVLPQKIVLTGESGSGKTKNYLNIVNHLVFIGYNMNIQMSRIQSAIELIHVFTHASTPYNDFSTRCIMKTDISFGSTGKVTGASFGVNLLEKTRISSTDMNQANFNIFYVMYDGLISEKLAEEYKLSTDRQYRYLRILEEERADRPRVEINKNISKFKKIKDIMREFEFSNEEKETIFNCLAAILILGEVRFQDGDDTSAKIVNLDTARMVAQLLDIEERKFCWALTNYCLLKDGAVVSKKNTCDEARDTRDVLANNLYTRLVDYVVAQVNHKLSFGKAIFGEKYLIQIFDYFGFECFKSNELWQLFVNIFNEQMQHYYIQKIFKWEMTDLNEDKIEYEPISYYNNQKLLDTLLGKSDGILNIIGQASKLEYNGKYITEYISNMDTGHISSSNHMEFTVNHYTGKLTYNAKEMPDKNRDFLPPEIIETLRSSNNPLVKLLFTGKLSKTGNLIVEFEDIASSKTSKYMSALTKGTNVNRFSQSKKLRTLAAVFKSVCLETLTELSAGSTSGGIHFVRCIKTNLKANPRTFCKELVKQQIRAMTIPQTAKIRKEGYAYRIQFAEFLRRYQFLAFDFNETVDITPENCRLLLIRLKMEGWIIGKKRVFLKYYNEEYLARLYEYQVKKIIKIQSILRGFLTKCRMKKNNYKNKSQTKGGISGENNDLELTEEEAAQVIQKAYRRRAKKDQNDQGPKMNYEELKFIRPYAMRWKKSSFLQLLMKMKSKKIFDTFNLSIQVFLYNQKAYYDLKYQRDNVNESDIDVRATKVPWDGKPNPLVMKINYQWNEIPFYDTSNMLPGKTSLRLFEENEDSWDKPYKWKNQGDIEHQTSIDEICESNDQLINLTFSRNPDVKLKELKGEKFPEPIKPSPSPRMMKKTSEDKNKLKNSPDEMTYKQFKSPKKEVVKLKPAEPRKQYDNTQPANKDFDYIKAPVLKTKNPDPIAELKIMGRKNSASDDSPPFNFQGMLRKTNYKRESMKTIVNVRRFSIKSQDKDNNNKTNGITDFKNDHISFELGPELLLEGTVYDL</sequence>
<keyword evidence="6 12" id="KW-0067">ATP-binding</keyword>
<keyword evidence="17" id="KW-1185">Reference proteome</keyword>
<comment type="caution">
    <text evidence="16">The sequence shown here is derived from an EMBL/GenBank/DDBJ whole genome shotgun (WGS) entry which is preliminary data.</text>
</comment>
<dbReference type="PRINTS" id="PR00193">
    <property type="entry name" value="MYOSINHEAVY"/>
</dbReference>
<feature type="domain" description="Protein kinase" evidence="14">
    <location>
        <begin position="97"/>
        <end position="399"/>
    </location>
</feature>
<feature type="binding site" evidence="12">
    <location>
        <begin position="540"/>
        <end position="547"/>
    </location>
    <ligand>
        <name>ATP</name>
        <dbReference type="ChEBI" id="CHEBI:30616"/>
    </ligand>
</feature>
<dbReference type="GO" id="GO:0005524">
    <property type="term" value="F:ATP binding"/>
    <property type="evidence" value="ECO:0007669"/>
    <property type="project" value="UniProtKB-UniRule"/>
</dbReference>
<feature type="region of interest" description="Disordered" evidence="13">
    <location>
        <begin position="1387"/>
        <end position="1414"/>
    </location>
</feature>
<evidence type="ECO:0000256" key="11">
    <source>
        <dbReference type="ARBA" id="ARBA00023273"/>
    </source>
</evidence>
<dbReference type="SMART" id="SM00219">
    <property type="entry name" value="TyrKc"/>
    <property type="match status" value="1"/>
</dbReference>